<comment type="caution">
    <text evidence="2">The sequence shown here is derived from an EMBL/GenBank/DDBJ whole genome shotgun (WGS) entry which is preliminary data.</text>
</comment>
<evidence type="ECO:0000313" key="2">
    <source>
        <dbReference type="EMBL" id="MCC2176693.1"/>
    </source>
</evidence>
<dbReference type="PANTHER" id="PTHR36180">
    <property type="entry name" value="DNA-BINDING PROTEIN-RELATED-RELATED"/>
    <property type="match status" value="1"/>
</dbReference>
<dbReference type="Proteomes" id="UP001298753">
    <property type="component" value="Unassembled WGS sequence"/>
</dbReference>
<keyword evidence="3" id="KW-1185">Reference proteome</keyword>
<evidence type="ECO:0000313" key="3">
    <source>
        <dbReference type="Proteomes" id="UP001298753"/>
    </source>
</evidence>
<proteinExistence type="predicted"/>
<dbReference type="SMART" id="SM01040">
    <property type="entry name" value="Bro-N"/>
    <property type="match status" value="1"/>
</dbReference>
<organism evidence="2 3">
    <name type="scientific">Agathobaculum butyriciproducens</name>
    <dbReference type="NCBI Taxonomy" id="1628085"/>
    <lineage>
        <taxon>Bacteria</taxon>
        <taxon>Bacillati</taxon>
        <taxon>Bacillota</taxon>
        <taxon>Clostridia</taxon>
        <taxon>Eubacteriales</taxon>
        <taxon>Butyricicoccaceae</taxon>
        <taxon>Agathobaculum</taxon>
    </lineage>
</organism>
<dbReference type="PROSITE" id="PS51750">
    <property type="entry name" value="BRO_N"/>
    <property type="match status" value="1"/>
</dbReference>
<dbReference type="InterPro" id="IPR003497">
    <property type="entry name" value="BRO_N_domain"/>
</dbReference>
<dbReference type="GeneID" id="98659927"/>
<gene>
    <name evidence="2" type="ORF">LKD22_06085</name>
</gene>
<dbReference type="AlphaFoldDB" id="A0AAW4W3F6"/>
<accession>A0AAW4W3F6</accession>
<dbReference type="EMBL" id="JAJEPX010000013">
    <property type="protein sequence ID" value="MCC2176693.1"/>
    <property type="molecule type" value="Genomic_DNA"/>
</dbReference>
<protein>
    <submittedName>
        <fullName evidence="2">Bro-N domain-containing protein</fullName>
    </submittedName>
</protein>
<evidence type="ECO:0000259" key="1">
    <source>
        <dbReference type="PROSITE" id="PS51750"/>
    </source>
</evidence>
<dbReference type="Pfam" id="PF02498">
    <property type="entry name" value="Bro-N"/>
    <property type="match status" value="1"/>
</dbReference>
<feature type="domain" description="Bro-N" evidence="1">
    <location>
        <begin position="2"/>
        <end position="107"/>
    </location>
</feature>
<sequence>MSKEIQIFANDQFGEVRTLTKDGEPWFVGKDVAEILGYTNPRKAIIDHVDDEDKGVTKCDTLGGAQDLTIINESGLYSLILLSKLPTARAFKRWVTSEVLPAIRKHGEYTAPKVSQKRLGEVNSAARIIRQTLKEAGMAPQFVAVAMKSLYAPVGVEIPLEGVTLNKQLFDATAIARQLGVLSRSGKPHAHAISAIIAQVDVLPEEKELAPFQSAISGHAGTNVQYTKSVVAKVSLWLERHDYPESFEYRGKKYTLRYSAAA</sequence>
<reference evidence="2 3" key="1">
    <citation type="submission" date="2021-10" db="EMBL/GenBank/DDBJ databases">
        <title>Anaerobic single-cell dispensing facilitates the cultivation of human gut bacteria.</title>
        <authorList>
            <person name="Afrizal A."/>
        </authorList>
    </citation>
    <scope>NUCLEOTIDE SEQUENCE [LARGE SCALE GENOMIC DNA]</scope>
    <source>
        <strain evidence="2 3">CLA-AA-H270</strain>
    </source>
</reference>
<dbReference type="RefSeq" id="WP_227600555.1">
    <property type="nucleotide sequence ID" value="NZ_JAJEPX010000013.1"/>
</dbReference>
<dbReference type="PANTHER" id="PTHR36180:SF2">
    <property type="entry name" value="BRO FAMILY PROTEIN"/>
    <property type="match status" value="1"/>
</dbReference>
<name>A0AAW4W3F6_9FIRM</name>